<dbReference type="Pfam" id="PF03235">
    <property type="entry name" value="GmrSD_N"/>
    <property type="match status" value="1"/>
</dbReference>
<sequence>MGLSQEIEKWRKEIQSDRLSMSIGELEGIYERNEINIHPKFQRVLRWTTSQKSKLIESILLRIPLPPIFVAQDSNGTWDVVDGAQRLGTIFEFLGILKDERGLVRPPLALEESTLLPSLAGCSFDTGETKFPLPERLDFRRSRLEAISELAA</sequence>
<reference evidence="2 3" key="1">
    <citation type="submission" date="2017-08" db="EMBL/GenBank/DDBJ databases">
        <title>Infants hospitalized years apart are colonized by the same room-sourced microbial strains.</title>
        <authorList>
            <person name="Brooks B."/>
            <person name="Olm M.R."/>
            <person name="Firek B.A."/>
            <person name="Baker R."/>
            <person name="Thomas B.C."/>
            <person name="Morowitz M.J."/>
            <person name="Banfield J.F."/>
        </authorList>
    </citation>
    <scope>NUCLEOTIDE SEQUENCE [LARGE SCALE GENOMIC DNA]</scope>
    <source>
        <strain evidence="2">S2_003_000_R2_14</strain>
    </source>
</reference>
<gene>
    <name evidence="2" type="ORF">DI536_07760</name>
</gene>
<organism evidence="2 3">
    <name type="scientific">Archangium gephyra</name>
    <dbReference type="NCBI Taxonomy" id="48"/>
    <lineage>
        <taxon>Bacteria</taxon>
        <taxon>Pseudomonadati</taxon>
        <taxon>Myxococcota</taxon>
        <taxon>Myxococcia</taxon>
        <taxon>Myxococcales</taxon>
        <taxon>Cystobacterineae</taxon>
        <taxon>Archangiaceae</taxon>
        <taxon>Archangium</taxon>
    </lineage>
</organism>
<evidence type="ECO:0000259" key="1">
    <source>
        <dbReference type="Pfam" id="PF03235"/>
    </source>
</evidence>
<proteinExistence type="predicted"/>
<dbReference type="PANTHER" id="PTHR39639:SF1">
    <property type="entry name" value="DUF262 DOMAIN-CONTAINING PROTEIN"/>
    <property type="match status" value="1"/>
</dbReference>
<dbReference type="AlphaFoldDB" id="A0A2W5TKY1"/>
<name>A0A2W5TKY1_9BACT</name>
<evidence type="ECO:0000313" key="3">
    <source>
        <dbReference type="Proteomes" id="UP000249061"/>
    </source>
</evidence>
<protein>
    <recommendedName>
        <fullName evidence="1">GmrSD restriction endonucleases N-terminal domain-containing protein</fullName>
    </recommendedName>
</protein>
<evidence type="ECO:0000313" key="2">
    <source>
        <dbReference type="EMBL" id="PZR15342.1"/>
    </source>
</evidence>
<feature type="domain" description="GmrSD restriction endonucleases N-terminal" evidence="1">
    <location>
        <begin position="27"/>
        <end position="96"/>
    </location>
</feature>
<dbReference type="PANTHER" id="PTHR39639">
    <property type="entry name" value="CHROMOSOME 16, WHOLE GENOME SHOTGUN SEQUENCE"/>
    <property type="match status" value="1"/>
</dbReference>
<dbReference type="InterPro" id="IPR004919">
    <property type="entry name" value="GmrSD_N"/>
</dbReference>
<dbReference type="EMBL" id="QFQP01000005">
    <property type="protein sequence ID" value="PZR15342.1"/>
    <property type="molecule type" value="Genomic_DNA"/>
</dbReference>
<comment type="caution">
    <text evidence="2">The sequence shown here is derived from an EMBL/GenBank/DDBJ whole genome shotgun (WGS) entry which is preliminary data.</text>
</comment>
<dbReference type="Proteomes" id="UP000249061">
    <property type="component" value="Unassembled WGS sequence"/>
</dbReference>
<accession>A0A2W5TKY1</accession>